<dbReference type="EMBL" id="BMAO01019834">
    <property type="protein sequence ID" value="GFR33214.1"/>
    <property type="molecule type" value="Genomic_DNA"/>
</dbReference>
<sequence>SENNALYVYFKGLSSQVLTFKFETIRSILEKEKKEEDGNEFVSAVCWRMGSNVVVAANSQGNIKILELV</sequence>
<proteinExistence type="predicted"/>
<keyword evidence="2" id="KW-1185">Reference proteome</keyword>
<accession>A0A8X6J1L8</accession>
<dbReference type="InterPro" id="IPR015943">
    <property type="entry name" value="WD40/YVTN_repeat-like_dom_sf"/>
</dbReference>
<evidence type="ECO:0000313" key="2">
    <source>
        <dbReference type="Proteomes" id="UP000887116"/>
    </source>
</evidence>
<dbReference type="Gene3D" id="2.130.10.10">
    <property type="entry name" value="YVTN repeat-like/Quinoprotein amine dehydrogenase"/>
    <property type="match status" value="1"/>
</dbReference>
<comment type="caution">
    <text evidence="1">The sequence shown here is derived from an EMBL/GenBank/DDBJ whole genome shotgun (WGS) entry which is preliminary data.</text>
</comment>
<dbReference type="PANTHER" id="PTHR44080:SF1">
    <property type="entry name" value="E3 UBIQUITIN-PROTEIN LIGASE COP1"/>
    <property type="match status" value="1"/>
</dbReference>
<dbReference type="OrthoDB" id="273771at2759"/>
<evidence type="ECO:0000313" key="1">
    <source>
        <dbReference type="EMBL" id="GFR33214.1"/>
    </source>
</evidence>
<dbReference type="GO" id="GO:0043161">
    <property type="term" value="P:proteasome-mediated ubiquitin-dependent protein catabolic process"/>
    <property type="evidence" value="ECO:0007669"/>
    <property type="project" value="TreeGrafter"/>
</dbReference>
<name>A0A8X6J1L8_TRICU</name>
<protein>
    <submittedName>
        <fullName evidence="1">E3 ubiquitin-protein ligase COP1</fullName>
    </submittedName>
</protein>
<organism evidence="1 2">
    <name type="scientific">Trichonephila clavata</name>
    <name type="common">Joro spider</name>
    <name type="synonym">Nephila clavata</name>
    <dbReference type="NCBI Taxonomy" id="2740835"/>
    <lineage>
        <taxon>Eukaryota</taxon>
        <taxon>Metazoa</taxon>
        <taxon>Ecdysozoa</taxon>
        <taxon>Arthropoda</taxon>
        <taxon>Chelicerata</taxon>
        <taxon>Arachnida</taxon>
        <taxon>Araneae</taxon>
        <taxon>Araneomorphae</taxon>
        <taxon>Entelegynae</taxon>
        <taxon>Araneoidea</taxon>
        <taxon>Nephilidae</taxon>
        <taxon>Trichonephila</taxon>
    </lineage>
</organism>
<dbReference type="GO" id="GO:0061630">
    <property type="term" value="F:ubiquitin protein ligase activity"/>
    <property type="evidence" value="ECO:0007669"/>
    <property type="project" value="InterPro"/>
</dbReference>
<gene>
    <name evidence="1" type="primary">COP1</name>
    <name evidence="1" type="ORF">TNCT_271561</name>
</gene>
<dbReference type="Proteomes" id="UP000887116">
    <property type="component" value="Unassembled WGS sequence"/>
</dbReference>
<dbReference type="PANTHER" id="PTHR44080">
    <property type="entry name" value="E3 UBIQUITIN-PROTEIN LIGASE COP1"/>
    <property type="match status" value="1"/>
</dbReference>
<dbReference type="AlphaFoldDB" id="A0A8X6J1L8"/>
<reference evidence="1" key="1">
    <citation type="submission" date="2020-07" db="EMBL/GenBank/DDBJ databases">
        <title>Multicomponent nature underlies the extraordinary mechanical properties of spider dragline silk.</title>
        <authorList>
            <person name="Kono N."/>
            <person name="Nakamura H."/>
            <person name="Mori M."/>
            <person name="Yoshida Y."/>
            <person name="Ohtoshi R."/>
            <person name="Malay A.D."/>
            <person name="Moran D.A.P."/>
            <person name="Tomita M."/>
            <person name="Numata K."/>
            <person name="Arakawa K."/>
        </authorList>
    </citation>
    <scope>NUCLEOTIDE SEQUENCE</scope>
</reference>
<dbReference type="InterPro" id="IPR042755">
    <property type="entry name" value="COP1"/>
</dbReference>
<feature type="non-terminal residue" evidence="1">
    <location>
        <position position="69"/>
    </location>
</feature>